<reference evidence="1" key="1">
    <citation type="journal article" date="2015" name="Nature">
        <title>Complex archaea that bridge the gap between prokaryotes and eukaryotes.</title>
        <authorList>
            <person name="Spang A."/>
            <person name="Saw J.H."/>
            <person name="Jorgensen S.L."/>
            <person name="Zaremba-Niedzwiedzka K."/>
            <person name="Martijn J."/>
            <person name="Lind A.E."/>
            <person name="van Eijk R."/>
            <person name="Schleper C."/>
            <person name="Guy L."/>
            <person name="Ettema T.J."/>
        </authorList>
    </citation>
    <scope>NUCLEOTIDE SEQUENCE</scope>
</reference>
<name>A0A0F9CQW9_9ZZZZ</name>
<proteinExistence type="predicted"/>
<dbReference type="AlphaFoldDB" id="A0A0F9CQW9"/>
<dbReference type="EMBL" id="LAZR01043029">
    <property type="protein sequence ID" value="KKL08071.1"/>
    <property type="molecule type" value="Genomic_DNA"/>
</dbReference>
<sequence>MIEVEPTWFIQAGGGSGPNKPWHTVYHRCNGSDNVCFVPSGSVGIPRCFICKLLVPSTLVGFLKLCRWNIEGE</sequence>
<accession>A0A0F9CQW9</accession>
<evidence type="ECO:0000313" key="1">
    <source>
        <dbReference type="EMBL" id="KKL08071.1"/>
    </source>
</evidence>
<gene>
    <name evidence="1" type="ORF">LCGC14_2579600</name>
</gene>
<organism evidence="1">
    <name type="scientific">marine sediment metagenome</name>
    <dbReference type="NCBI Taxonomy" id="412755"/>
    <lineage>
        <taxon>unclassified sequences</taxon>
        <taxon>metagenomes</taxon>
        <taxon>ecological metagenomes</taxon>
    </lineage>
</organism>
<protein>
    <submittedName>
        <fullName evidence="1">Uncharacterized protein</fullName>
    </submittedName>
</protein>
<comment type="caution">
    <text evidence="1">The sequence shown here is derived from an EMBL/GenBank/DDBJ whole genome shotgun (WGS) entry which is preliminary data.</text>
</comment>